<organism evidence="4 5">
    <name type="scientific">Pseudalkalibacillus berkeleyi</name>
    <dbReference type="NCBI Taxonomy" id="1069813"/>
    <lineage>
        <taxon>Bacteria</taxon>
        <taxon>Bacillati</taxon>
        <taxon>Bacillota</taxon>
        <taxon>Bacilli</taxon>
        <taxon>Bacillales</taxon>
        <taxon>Fictibacillaceae</taxon>
        <taxon>Pseudalkalibacillus</taxon>
    </lineage>
</organism>
<dbReference type="EMBL" id="JAKIJS010000001">
    <property type="protein sequence ID" value="MCF6138105.1"/>
    <property type="molecule type" value="Genomic_DNA"/>
</dbReference>
<feature type="transmembrane region" description="Helical" evidence="3">
    <location>
        <begin position="20"/>
        <end position="41"/>
    </location>
</feature>
<dbReference type="Proteomes" id="UP001649381">
    <property type="component" value="Unassembled WGS sequence"/>
</dbReference>
<keyword evidence="5" id="KW-1185">Reference proteome</keyword>
<dbReference type="Gene3D" id="3.30.700.10">
    <property type="entry name" value="Glycoprotein, Type 4 Pilin"/>
    <property type="match status" value="1"/>
</dbReference>
<dbReference type="InterPro" id="IPR045584">
    <property type="entry name" value="Pilin-like"/>
</dbReference>
<dbReference type="RefSeq" id="WP_236334259.1">
    <property type="nucleotide sequence ID" value="NZ_JAKIJS010000001.1"/>
</dbReference>
<keyword evidence="2" id="KW-0178">Competence</keyword>
<reference evidence="4 5" key="1">
    <citation type="submission" date="2022-01" db="EMBL/GenBank/DDBJ databases">
        <title>Alkalihalobacillus sp. EGI L200015, a novel bacterium isolated from a salt lake sediment.</title>
        <authorList>
            <person name="Gao L."/>
            <person name="Fang B.-Z."/>
            <person name="Li W.-J."/>
        </authorList>
    </citation>
    <scope>NUCLEOTIDE SEQUENCE [LARGE SCALE GENOMIC DNA]</scope>
    <source>
        <strain evidence="4 5">KCTC 12718</strain>
    </source>
</reference>
<evidence type="ECO:0000313" key="5">
    <source>
        <dbReference type="Proteomes" id="UP001649381"/>
    </source>
</evidence>
<dbReference type="NCBIfam" id="TIGR02532">
    <property type="entry name" value="IV_pilin_GFxxxE"/>
    <property type="match status" value="1"/>
</dbReference>
<dbReference type="Pfam" id="PF07963">
    <property type="entry name" value="N_methyl"/>
    <property type="match status" value="1"/>
</dbReference>
<accession>A0ABS9H2B3</accession>
<dbReference type="SUPFAM" id="SSF54523">
    <property type="entry name" value="Pili subunits"/>
    <property type="match status" value="1"/>
</dbReference>
<comment type="caution">
    <text evidence="4">The sequence shown here is derived from an EMBL/GenBank/DDBJ whole genome shotgun (WGS) entry which is preliminary data.</text>
</comment>
<keyword evidence="3" id="KW-1133">Transmembrane helix</keyword>
<dbReference type="PROSITE" id="PS00409">
    <property type="entry name" value="PROKAR_NTER_METHYL"/>
    <property type="match status" value="1"/>
</dbReference>
<sequence length="125" mass="13201">MKKILSKRMKAVKSEKGFTLVELLATIVILGIIAAIAVPSIGGLMEKTKTNAHTANEESVEEAARLYIVAEEYESGTLTDTQLVPDYLEEIPEDPQTGSAYTTLSVAVADGKVTGVTLSSGTSSP</sequence>
<evidence type="ECO:0000256" key="2">
    <source>
        <dbReference type="ARBA" id="ARBA00023287"/>
    </source>
</evidence>
<comment type="subcellular location">
    <subcellularLocation>
        <location evidence="1">Cell surface</location>
    </subcellularLocation>
</comment>
<proteinExistence type="predicted"/>
<gene>
    <name evidence="4" type="ORF">L2716_10250</name>
</gene>
<name>A0ABS9H2B3_9BACL</name>
<protein>
    <submittedName>
        <fullName evidence="4">Type II secretion system GspH family protein</fullName>
    </submittedName>
</protein>
<evidence type="ECO:0000313" key="4">
    <source>
        <dbReference type="EMBL" id="MCF6138105.1"/>
    </source>
</evidence>
<evidence type="ECO:0000256" key="1">
    <source>
        <dbReference type="ARBA" id="ARBA00004241"/>
    </source>
</evidence>
<keyword evidence="3" id="KW-0812">Transmembrane</keyword>
<dbReference type="InterPro" id="IPR012902">
    <property type="entry name" value="N_methyl_site"/>
</dbReference>
<evidence type="ECO:0000256" key="3">
    <source>
        <dbReference type="SAM" id="Phobius"/>
    </source>
</evidence>
<keyword evidence="3" id="KW-0472">Membrane</keyword>